<comment type="similarity">
    <text evidence="1">Belongs to the bacterial solute-binding protein 1 family.</text>
</comment>
<evidence type="ECO:0000313" key="5">
    <source>
        <dbReference type="EMBL" id="NOU85369.1"/>
    </source>
</evidence>
<dbReference type="RefSeq" id="WP_171688685.1">
    <property type="nucleotide sequence ID" value="NZ_WHOC01000028.1"/>
</dbReference>
<evidence type="ECO:0000256" key="1">
    <source>
        <dbReference type="ARBA" id="ARBA00008520"/>
    </source>
</evidence>
<dbReference type="InterPro" id="IPR006059">
    <property type="entry name" value="SBP"/>
</dbReference>
<evidence type="ECO:0000256" key="3">
    <source>
        <dbReference type="ARBA" id="ARBA00022729"/>
    </source>
</evidence>
<reference evidence="5 6" key="1">
    <citation type="submission" date="2019-10" db="EMBL/GenBank/DDBJ databases">
        <title>Description of Paenibacillus choica sp. nov.</title>
        <authorList>
            <person name="Carlier A."/>
            <person name="Qi S."/>
        </authorList>
    </citation>
    <scope>NUCLEOTIDE SEQUENCE [LARGE SCALE GENOMIC DNA]</scope>
    <source>
        <strain evidence="5 6">LMG 31460</strain>
    </source>
</reference>
<feature type="signal peptide" evidence="4">
    <location>
        <begin position="1"/>
        <end position="31"/>
    </location>
</feature>
<gene>
    <name evidence="5" type="ORF">GC102_06190</name>
</gene>
<dbReference type="SUPFAM" id="SSF53850">
    <property type="entry name" value="Periplasmic binding protein-like II"/>
    <property type="match status" value="1"/>
</dbReference>
<evidence type="ECO:0000256" key="4">
    <source>
        <dbReference type="SAM" id="SignalP"/>
    </source>
</evidence>
<dbReference type="PANTHER" id="PTHR43649:SF34">
    <property type="entry name" value="ABC TRANSPORTER PERIPLASMIC-BINDING PROTEIN YCJN-RELATED"/>
    <property type="match status" value="1"/>
</dbReference>
<keyword evidence="2" id="KW-0813">Transport</keyword>
<protein>
    <submittedName>
        <fullName evidence="5">Extracellular solute-binding protein</fullName>
    </submittedName>
</protein>
<dbReference type="Gene3D" id="3.40.190.10">
    <property type="entry name" value="Periplasmic binding protein-like II"/>
    <property type="match status" value="2"/>
</dbReference>
<evidence type="ECO:0000256" key="2">
    <source>
        <dbReference type="ARBA" id="ARBA00022448"/>
    </source>
</evidence>
<feature type="chain" id="PRO_5045893241" evidence="4">
    <location>
        <begin position="32"/>
        <end position="558"/>
    </location>
</feature>
<keyword evidence="3 4" id="KW-0732">Signal</keyword>
<sequence>MNGIKAEYRTKIRIVLASALVLLIMNGCSNSKDNTVSDTASPDATKPATMKPKSKISVSVYDRGNVPAAEGTIDNNRWSKWINANGPANVEFVPIPRWESLPKLNTLFASGSAPDLIFEFDAKIRNQFLAQKQFMPIDDLVSKSVEYKKFLEQNPGVKKLAMNEDGKMHYFGRVVGPTLNVGLVIREDWLENLGLKSPTTPEELLAVAKAFTERDPDGNGKKDTFGYQLSFIGGGVIDRMYNSGEIPDGMLLNNGELVRQWDNSKAALQLKKQLFDAGTVDKDFLTDKGEKALQDFVNGKLGIYGINNIAGINGAGYKNFETLRKNNPNAKIKFIPFPTTVYGSYSWGWEPIQLIAAVNAKAKNPQAVMDYMDFLTKDSTQLSLTYGIENEHWKMGEDGCPKQIDPAKSKAEVDYNGDLRMQANIGIGLLAKCVQPEKVFDAKVPLQKEFMDLLLQQAKPAYLNPERPFNGFTASGYNPALPQDLSAFSASLTQSISDIFNKAIVSGASYSVDQAINDAKTAWSKGGGDKIEAWYKDWYAKNKDKIYTTGEIYKQYVK</sequence>
<dbReference type="EMBL" id="WHOC01000028">
    <property type="protein sequence ID" value="NOU85369.1"/>
    <property type="molecule type" value="Genomic_DNA"/>
</dbReference>
<accession>A0ABX1Z017</accession>
<proteinExistence type="inferred from homology"/>
<comment type="caution">
    <text evidence="5">The sequence shown here is derived from an EMBL/GenBank/DDBJ whole genome shotgun (WGS) entry which is preliminary data.</text>
</comment>
<dbReference type="Pfam" id="PF01547">
    <property type="entry name" value="SBP_bac_1"/>
    <property type="match status" value="1"/>
</dbReference>
<dbReference type="InterPro" id="IPR050490">
    <property type="entry name" value="Bact_solute-bd_prot1"/>
</dbReference>
<organism evidence="5 6">
    <name type="scientific">Paenibacillus germinis</name>
    <dbReference type="NCBI Taxonomy" id="2654979"/>
    <lineage>
        <taxon>Bacteria</taxon>
        <taxon>Bacillati</taxon>
        <taxon>Bacillota</taxon>
        <taxon>Bacilli</taxon>
        <taxon>Bacillales</taxon>
        <taxon>Paenibacillaceae</taxon>
        <taxon>Paenibacillus</taxon>
    </lineage>
</organism>
<evidence type="ECO:0000313" key="6">
    <source>
        <dbReference type="Proteomes" id="UP000658690"/>
    </source>
</evidence>
<name>A0ABX1Z017_9BACL</name>
<dbReference type="PANTHER" id="PTHR43649">
    <property type="entry name" value="ARABINOSE-BINDING PROTEIN-RELATED"/>
    <property type="match status" value="1"/>
</dbReference>
<dbReference type="Proteomes" id="UP000658690">
    <property type="component" value="Unassembled WGS sequence"/>
</dbReference>
<keyword evidence="6" id="KW-1185">Reference proteome</keyword>